<dbReference type="EMBL" id="LR134356">
    <property type="protein sequence ID" value="VEG57878.1"/>
    <property type="molecule type" value="Genomic_DNA"/>
</dbReference>
<dbReference type="KEGG" id="mauu:NCTC10437_04899"/>
<reference evidence="1 2" key="1">
    <citation type="submission" date="2018-12" db="EMBL/GenBank/DDBJ databases">
        <authorList>
            <consortium name="Pathogen Informatics"/>
        </authorList>
    </citation>
    <scope>NUCLEOTIDE SEQUENCE [LARGE SCALE GENOMIC DNA]</scope>
    <source>
        <strain evidence="1 2">NCTC10437</strain>
    </source>
</reference>
<keyword evidence="2" id="KW-1185">Reference proteome</keyword>
<dbReference type="Proteomes" id="UP000279306">
    <property type="component" value="Chromosome"/>
</dbReference>
<dbReference type="InterPro" id="IPR007061">
    <property type="entry name" value="MST-like"/>
</dbReference>
<dbReference type="OrthoDB" id="4548523at2"/>
<dbReference type="AlphaFoldDB" id="A0A448IZK1"/>
<gene>
    <name evidence="1" type="ORF">NCTC10437_04899</name>
</gene>
<protein>
    <submittedName>
        <fullName evidence="1">Mini-circle protein</fullName>
    </submittedName>
</protein>
<evidence type="ECO:0000313" key="1">
    <source>
        <dbReference type="EMBL" id="VEG57878.1"/>
    </source>
</evidence>
<dbReference type="SUPFAM" id="SSF109854">
    <property type="entry name" value="DinB/YfiT-like putative metalloenzymes"/>
    <property type="match status" value="1"/>
</dbReference>
<name>A0A448IZK1_MYCAU</name>
<dbReference type="RefSeq" id="WP_048633608.1">
    <property type="nucleotide sequence ID" value="NZ_CVQQ01000012.1"/>
</dbReference>
<accession>A0A448IZK1</accession>
<dbReference type="Pfam" id="PF04978">
    <property type="entry name" value="MST"/>
    <property type="match status" value="1"/>
</dbReference>
<dbReference type="Gene3D" id="1.20.120.450">
    <property type="entry name" value="dinb family like domain"/>
    <property type="match status" value="1"/>
</dbReference>
<evidence type="ECO:0000313" key="2">
    <source>
        <dbReference type="Proteomes" id="UP000279306"/>
    </source>
</evidence>
<organism evidence="1 2">
    <name type="scientific">Mycolicibacterium aurum</name>
    <name type="common">Mycobacterium aurum</name>
    <dbReference type="NCBI Taxonomy" id="1791"/>
    <lineage>
        <taxon>Bacteria</taxon>
        <taxon>Bacillati</taxon>
        <taxon>Actinomycetota</taxon>
        <taxon>Actinomycetes</taxon>
        <taxon>Mycobacteriales</taxon>
        <taxon>Mycobacteriaceae</taxon>
        <taxon>Mycolicibacterium</taxon>
    </lineage>
</organism>
<sequence length="156" mass="16780">MRDTPPPSTGGSEKDTLVGFLEYLRHAVVDKLDGAPEPAVRTAGVASGTNCLGLVRHLAYVERFMFLGEDANWPATFHATAEDTVASVIADYQDSVARANEAIAACADVTQPCARPARKGEPPTMRWALAHMIEETARHAGHLDILREQIDGATGR</sequence>
<proteinExistence type="predicted"/>
<dbReference type="InterPro" id="IPR034660">
    <property type="entry name" value="DinB/YfiT-like"/>
</dbReference>
<dbReference type="STRING" id="1791.GCA_001049355_03748"/>